<evidence type="ECO:0008006" key="3">
    <source>
        <dbReference type="Google" id="ProtNLM"/>
    </source>
</evidence>
<evidence type="ECO:0000313" key="1">
    <source>
        <dbReference type="EMBL" id="KAJ8763805.1"/>
    </source>
</evidence>
<gene>
    <name evidence="1" type="ORF">K2173_003587</name>
</gene>
<proteinExistence type="predicted"/>
<protein>
    <recommendedName>
        <fullName evidence="3">Ribosomal protein S14</fullName>
    </recommendedName>
</protein>
<keyword evidence="2" id="KW-1185">Reference proteome</keyword>
<comment type="caution">
    <text evidence="1">The sequence shown here is derived from an EMBL/GenBank/DDBJ whole genome shotgun (WGS) entry which is preliminary data.</text>
</comment>
<accession>A0AAV8TBZ0</accession>
<dbReference type="AlphaFoldDB" id="A0AAV8TBZ0"/>
<evidence type="ECO:0000313" key="2">
    <source>
        <dbReference type="Proteomes" id="UP001159364"/>
    </source>
</evidence>
<reference evidence="1 2" key="1">
    <citation type="submission" date="2021-09" db="EMBL/GenBank/DDBJ databases">
        <title>Genomic insights and catalytic innovation underlie evolution of tropane alkaloids biosynthesis.</title>
        <authorList>
            <person name="Wang Y.-J."/>
            <person name="Tian T."/>
            <person name="Huang J.-P."/>
            <person name="Huang S.-X."/>
        </authorList>
    </citation>
    <scope>NUCLEOTIDE SEQUENCE [LARGE SCALE GENOMIC DNA]</scope>
    <source>
        <strain evidence="1">KIB-2018</strain>
        <tissue evidence="1">Leaf</tissue>
    </source>
</reference>
<sequence length="131" mass="14945">MNSLVRSTTSTYSRRLNGYEPLHPRHDGLFSLESPSRKMFSKSRIEPQALLTSLSRRRARAKQRQLFLKSYRLSSGSKLKRSKSSKLKKVVVKVRTVVLSLVSFMRFGAFRSCNARPAIHVSSPMRPAKCC</sequence>
<dbReference type="Proteomes" id="UP001159364">
    <property type="component" value="Linkage Group LG05"/>
</dbReference>
<organism evidence="1 2">
    <name type="scientific">Erythroxylum novogranatense</name>
    <dbReference type="NCBI Taxonomy" id="1862640"/>
    <lineage>
        <taxon>Eukaryota</taxon>
        <taxon>Viridiplantae</taxon>
        <taxon>Streptophyta</taxon>
        <taxon>Embryophyta</taxon>
        <taxon>Tracheophyta</taxon>
        <taxon>Spermatophyta</taxon>
        <taxon>Magnoliopsida</taxon>
        <taxon>eudicotyledons</taxon>
        <taxon>Gunneridae</taxon>
        <taxon>Pentapetalae</taxon>
        <taxon>rosids</taxon>
        <taxon>fabids</taxon>
        <taxon>Malpighiales</taxon>
        <taxon>Erythroxylaceae</taxon>
        <taxon>Erythroxylum</taxon>
    </lineage>
</organism>
<dbReference type="EMBL" id="JAIWQS010000005">
    <property type="protein sequence ID" value="KAJ8763805.1"/>
    <property type="molecule type" value="Genomic_DNA"/>
</dbReference>
<name>A0AAV8TBZ0_9ROSI</name>